<dbReference type="Pfam" id="PF11748">
    <property type="entry name" value="DUF3306"/>
    <property type="match status" value="1"/>
</dbReference>
<evidence type="ECO:0000313" key="2">
    <source>
        <dbReference type="EMBL" id="CAA2103376.1"/>
    </source>
</evidence>
<accession>A0A679J9R6</accession>
<feature type="compositionally biased region" description="Basic residues" evidence="1">
    <location>
        <begin position="210"/>
        <end position="220"/>
    </location>
</feature>
<proteinExistence type="predicted"/>
<feature type="region of interest" description="Disordered" evidence="1">
    <location>
        <begin position="164"/>
        <end position="220"/>
    </location>
</feature>
<feature type="compositionally biased region" description="Basic and acidic residues" evidence="1">
    <location>
        <begin position="164"/>
        <end position="182"/>
    </location>
</feature>
<reference evidence="2" key="1">
    <citation type="submission" date="2019-12" db="EMBL/GenBank/DDBJ databases">
        <authorList>
            <person name="Cremers G."/>
        </authorList>
    </citation>
    <scope>NUCLEOTIDE SEQUENCE</scope>
    <source>
        <strain evidence="2">Mbul1</strain>
    </source>
</reference>
<evidence type="ECO:0000256" key="1">
    <source>
        <dbReference type="SAM" id="MobiDB-lite"/>
    </source>
</evidence>
<organism evidence="2">
    <name type="scientific">Methylobacterium bullatum</name>
    <dbReference type="NCBI Taxonomy" id="570505"/>
    <lineage>
        <taxon>Bacteria</taxon>
        <taxon>Pseudomonadati</taxon>
        <taxon>Pseudomonadota</taxon>
        <taxon>Alphaproteobacteria</taxon>
        <taxon>Hyphomicrobiales</taxon>
        <taxon>Methylobacteriaceae</taxon>
        <taxon>Methylobacterium</taxon>
    </lineage>
</organism>
<dbReference type="AlphaFoldDB" id="A0A679J9R6"/>
<feature type="compositionally biased region" description="Basic and acidic residues" evidence="1">
    <location>
        <begin position="34"/>
        <end position="43"/>
    </location>
</feature>
<protein>
    <recommendedName>
        <fullName evidence="3">DUF3306 domain-containing protein</fullName>
    </recommendedName>
</protein>
<gene>
    <name evidence="2" type="ORF">MBUL_02163</name>
</gene>
<dbReference type="EMBL" id="LR743504">
    <property type="protein sequence ID" value="CAA2103376.1"/>
    <property type="molecule type" value="Genomic_DNA"/>
</dbReference>
<sequence length="220" mass="24134">MSGGDFFSRWSKRKRTIVRQIAPARDLTGSQVDGSERVSRPEELAEGETLPPEELAKLPSLDSLTAETDLTQFLRAGVPMVMRKAALRRMWSLDTNIRDYVSEAREYAYDWNAVGGVPGNGPLLPTDDIKAMLRDIFDGTPVEETEPEPTTAEANVIDRDDRVERVTPAKAEADIAHAETEKPLVASQNEQLGPSALPPTPGPVDTATPKPRRHGRAVPL</sequence>
<dbReference type="InterPro" id="IPR021735">
    <property type="entry name" value="DUF3306"/>
</dbReference>
<name>A0A679J9R6_9HYPH</name>
<evidence type="ECO:0008006" key="3">
    <source>
        <dbReference type="Google" id="ProtNLM"/>
    </source>
</evidence>
<feature type="region of interest" description="Disordered" evidence="1">
    <location>
        <begin position="25"/>
        <end position="52"/>
    </location>
</feature>